<keyword evidence="4" id="KW-0813">Transport</keyword>
<evidence type="ECO:0000256" key="9">
    <source>
        <dbReference type="SAM" id="SignalP"/>
    </source>
</evidence>
<evidence type="ECO:0000256" key="7">
    <source>
        <dbReference type="ARBA" id="ARBA00023136"/>
    </source>
</evidence>
<evidence type="ECO:0000256" key="6">
    <source>
        <dbReference type="ARBA" id="ARBA00022989"/>
    </source>
</evidence>
<evidence type="ECO:0000313" key="12">
    <source>
        <dbReference type="RefSeq" id="XP_017785376.1"/>
    </source>
</evidence>
<feature type="domain" description="Sodium/calcium exchanger membrane region" evidence="10">
    <location>
        <begin position="100"/>
        <end position="241"/>
    </location>
</feature>
<reference evidence="12" key="1">
    <citation type="submission" date="2025-08" db="UniProtKB">
        <authorList>
            <consortium name="RefSeq"/>
        </authorList>
    </citation>
    <scope>IDENTIFICATION</scope>
    <source>
        <tissue evidence="12">Whole Larva</tissue>
    </source>
</reference>
<evidence type="ECO:0000256" key="5">
    <source>
        <dbReference type="ARBA" id="ARBA00022692"/>
    </source>
</evidence>
<keyword evidence="4" id="KW-0406">Ion transport</keyword>
<evidence type="ECO:0000256" key="1">
    <source>
        <dbReference type="ARBA" id="ARBA00004141"/>
    </source>
</evidence>
<dbReference type="InterPro" id="IPR044880">
    <property type="entry name" value="NCX_ion-bd_dom_sf"/>
</dbReference>
<feature type="transmembrane region" description="Helical" evidence="8">
    <location>
        <begin position="94"/>
        <end position="113"/>
    </location>
</feature>
<keyword evidence="11" id="KW-1185">Reference proteome</keyword>
<sequence>MNIRNPFIILLLVYSGNAVQQEADGASHQVIVASAPSDRHGLVERTGTQHLHMKRVFPIMFGRSLNPNSTFLECSKSIEEFPEFFTEEQRKQGAVILAFVIAIYCFSIIAIICDSYFLPCVERICEHLNLSQDVAAATFMSVATSAPELFVNIIGTFVTRSDIGIGTVVGSSMFNTLGVAAIGGLASKAPIQLDWWPLTRDTVIYVIAIILLVGITWDGLIHWYEAMILFIVYFIYFTIMFNNVRISNFFKRCLKKEIVPEVSNDQVTSCIELKTVSCIESTKRYEEQINEPDRNNNPQSEDEADQIETIFKIPTGRWWNKLFFIYNWPIKFMLFITVPDCRKHRRIYPLTFIMCVIWIGLNSYMVSWMITVIGYTLGIQDSILGLTFLAAGGCLPEAISITITSRKGEGAMGVSNALGANTMNILLSLGLPWFIKTTVVGQARAMSVIQIESGSIEYTILALIMVAITLYLTLSCSKFRLSRINGIVLITFYLLFLVLAIVSELVFSNRIECPD</sequence>
<evidence type="ECO:0000256" key="4">
    <source>
        <dbReference type="ARBA" id="ARBA00022568"/>
    </source>
</evidence>
<keyword evidence="6 8" id="KW-1133">Transmembrane helix</keyword>
<gene>
    <name evidence="12" type="primary">LOC108568680</name>
</gene>
<protein>
    <submittedName>
        <fullName evidence="12">Sodium/potassium/calcium exchanger 4-like isoform X1</fullName>
    </submittedName>
</protein>
<dbReference type="Pfam" id="PF01699">
    <property type="entry name" value="Na_Ca_ex"/>
    <property type="match status" value="2"/>
</dbReference>
<name>A0ABM1NEX6_NICVS</name>
<feature type="transmembrane region" description="Helical" evidence="8">
    <location>
        <begin position="383"/>
        <end position="404"/>
    </location>
</feature>
<dbReference type="PANTHER" id="PTHR10846:SF2">
    <property type="entry name" value="RE48874P"/>
    <property type="match status" value="1"/>
</dbReference>
<feature type="transmembrane region" description="Helical" evidence="8">
    <location>
        <begin position="198"/>
        <end position="217"/>
    </location>
</feature>
<feature type="transmembrane region" description="Helical" evidence="8">
    <location>
        <begin position="455"/>
        <end position="474"/>
    </location>
</feature>
<feature type="signal peptide" evidence="9">
    <location>
        <begin position="1"/>
        <end position="18"/>
    </location>
</feature>
<feature type="transmembrane region" description="Helical" evidence="8">
    <location>
        <begin position="352"/>
        <end position="377"/>
    </location>
</feature>
<evidence type="ECO:0000313" key="11">
    <source>
        <dbReference type="Proteomes" id="UP000695000"/>
    </source>
</evidence>
<dbReference type="InterPro" id="IPR004837">
    <property type="entry name" value="NaCa_Exmemb"/>
</dbReference>
<dbReference type="RefSeq" id="XP_017785376.1">
    <property type="nucleotide sequence ID" value="XM_017929887.1"/>
</dbReference>
<keyword evidence="7 8" id="KW-0472">Membrane</keyword>
<dbReference type="NCBIfam" id="TIGR00367">
    <property type="entry name" value="calcium/sodium antiporter"/>
    <property type="match status" value="1"/>
</dbReference>
<organism evidence="11 12">
    <name type="scientific">Nicrophorus vespilloides</name>
    <name type="common">Boreal carrion beetle</name>
    <dbReference type="NCBI Taxonomy" id="110193"/>
    <lineage>
        <taxon>Eukaryota</taxon>
        <taxon>Metazoa</taxon>
        <taxon>Ecdysozoa</taxon>
        <taxon>Arthropoda</taxon>
        <taxon>Hexapoda</taxon>
        <taxon>Insecta</taxon>
        <taxon>Pterygota</taxon>
        <taxon>Neoptera</taxon>
        <taxon>Endopterygota</taxon>
        <taxon>Coleoptera</taxon>
        <taxon>Polyphaga</taxon>
        <taxon>Staphyliniformia</taxon>
        <taxon>Silphidae</taxon>
        <taxon>Nicrophorinae</taxon>
        <taxon>Nicrophorus</taxon>
    </lineage>
</organism>
<keyword evidence="3" id="KW-0050">Antiport</keyword>
<dbReference type="InterPro" id="IPR004481">
    <property type="entry name" value="K/Na/Ca-exchanger"/>
</dbReference>
<keyword evidence="5 8" id="KW-0812">Transmembrane</keyword>
<feature type="chain" id="PRO_5046803560" evidence="9">
    <location>
        <begin position="19"/>
        <end position="515"/>
    </location>
</feature>
<evidence type="ECO:0000256" key="8">
    <source>
        <dbReference type="SAM" id="Phobius"/>
    </source>
</evidence>
<comment type="subcellular location">
    <subcellularLocation>
        <location evidence="1">Membrane</location>
        <topology evidence="1">Multi-pass membrane protein</topology>
    </subcellularLocation>
</comment>
<dbReference type="PANTHER" id="PTHR10846">
    <property type="entry name" value="SODIUM/POTASSIUM/CALCIUM EXCHANGER"/>
    <property type="match status" value="1"/>
</dbReference>
<dbReference type="Proteomes" id="UP000695000">
    <property type="component" value="Unplaced"/>
</dbReference>
<dbReference type="Gene3D" id="1.20.1420.30">
    <property type="entry name" value="NCX, central ion-binding region"/>
    <property type="match status" value="2"/>
</dbReference>
<feature type="transmembrane region" description="Helical" evidence="8">
    <location>
        <begin position="163"/>
        <end position="186"/>
    </location>
</feature>
<feature type="transmembrane region" description="Helical" evidence="8">
    <location>
        <begin position="486"/>
        <end position="507"/>
    </location>
</feature>
<proteinExistence type="inferred from homology"/>
<evidence type="ECO:0000256" key="3">
    <source>
        <dbReference type="ARBA" id="ARBA00022449"/>
    </source>
</evidence>
<feature type="transmembrane region" description="Helical" evidence="8">
    <location>
        <begin position="223"/>
        <end position="242"/>
    </location>
</feature>
<accession>A0ABM1NEX6</accession>
<keyword evidence="4" id="KW-0109">Calcium transport</keyword>
<evidence type="ECO:0000256" key="2">
    <source>
        <dbReference type="ARBA" id="ARBA00005364"/>
    </source>
</evidence>
<feature type="transmembrane region" description="Helical" evidence="8">
    <location>
        <begin position="416"/>
        <end position="435"/>
    </location>
</feature>
<dbReference type="GeneID" id="108568680"/>
<evidence type="ECO:0000259" key="10">
    <source>
        <dbReference type="Pfam" id="PF01699"/>
    </source>
</evidence>
<comment type="similarity">
    <text evidence="2">Belongs to the Ca(2+):cation antiporter (CaCA) (TC 2.A.19) family. SLC24A subfamily.</text>
</comment>
<keyword evidence="4" id="KW-0106">Calcium</keyword>
<feature type="domain" description="Sodium/calcium exchanger membrane region" evidence="10">
    <location>
        <begin position="349"/>
        <end position="501"/>
    </location>
</feature>
<keyword evidence="9" id="KW-0732">Signal</keyword>